<keyword evidence="3" id="KW-1185">Reference proteome</keyword>
<dbReference type="AlphaFoldDB" id="A0A0J8CAQ7"/>
<accession>A0A0J8CAQ7</accession>
<organism evidence="2 3">
    <name type="scientific">Beta vulgaris subsp. vulgaris</name>
    <name type="common">Beet</name>
    <dbReference type="NCBI Taxonomy" id="3555"/>
    <lineage>
        <taxon>Eukaryota</taxon>
        <taxon>Viridiplantae</taxon>
        <taxon>Streptophyta</taxon>
        <taxon>Embryophyta</taxon>
        <taxon>Tracheophyta</taxon>
        <taxon>Spermatophyta</taxon>
        <taxon>Magnoliopsida</taxon>
        <taxon>eudicotyledons</taxon>
        <taxon>Gunneridae</taxon>
        <taxon>Pentapetalae</taxon>
        <taxon>Caryophyllales</taxon>
        <taxon>Chenopodiaceae</taxon>
        <taxon>Betoideae</taxon>
        <taxon>Beta</taxon>
    </lineage>
</organism>
<dbReference type="Gramene" id="KMT10855">
    <property type="protein sequence ID" value="KMT10855"/>
    <property type="gene ID" value="BVRB_5g113550"/>
</dbReference>
<evidence type="ECO:0000313" key="3">
    <source>
        <dbReference type="Proteomes" id="UP000035740"/>
    </source>
</evidence>
<gene>
    <name evidence="2" type="ORF">BVRB_5g113550</name>
</gene>
<evidence type="ECO:0000256" key="1">
    <source>
        <dbReference type="SAM" id="MobiDB-lite"/>
    </source>
</evidence>
<feature type="compositionally biased region" description="Low complexity" evidence="1">
    <location>
        <begin position="23"/>
        <end position="45"/>
    </location>
</feature>
<dbReference type="OMA" id="STTWISK"/>
<feature type="compositionally biased region" description="Low complexity" evidence="1">
    <location>
        <begin position="338"/>
        <end position="353"/>
    </location>
</feature>
<sequence>MCKCSYLNEEELNNRKNRAVFPSSTSSSQVTTPKKTSSPSSSTSQREICTTLVSSPSSPGSGANTPKTLLSPRRTEALEGRSAAWVAKNEARNGGSTPRILLPRLKQGKLKRRVTIGSTLSTSSGSGDIEEADWPPFADEDYIVFCFEEDGAFHVVMEESPKIITRKLQCEKHGNITCACNEENRDVNHLTLINRRDCLLPHQELQADENLSNSELSPKMQQDGTNVGDHLFSNNKFMLENESTESLECRNGSIESTDCGRLDDEEQFHNEHNPEVELSLSRWNSIGEDENNDNDLPAFKRHWLLPNIEVGEEDVFLSPKSQLGMMIRIEELLKSDNDISSIESDQSSGFSGSDSRDDQDDQIEGNEEVAPESAKSSVSNQSISSSTSFKFPVLDWEWTGSPITWPRSGSFQFRKHKSRPACLRCCKF</sequence>
<dbReference type="EMBL" id="KQ090104">
    <property type="protein sequence ID" value="KMT10855.1"/>
    <property type="molecule type" value="Genomic_DNA"/>
</dbReference>
<name>A0A0J8CAQ7_BETVV</name>
<dbReference type="OrthoDB" id="1911716at2759"/>
<feature type="compositionally biased region" description="Polar residues" evidence="1">
    <location>
        <begin position="46"/>
        <end position="68"/>
    </location>
</feature>
<dbReference type="Proteomes" id="UP000035740">
    <property type="component" value="Chromosome 5"/>
</dbReference>
<feature type="compositionally biased region" description="Acidic residues" evidence="1">
    <location>
        <begin position="357"/>
        <end position="370"/>
    </location>
</feature>
<feature type="region of interest" description="Disordered" evidence="1">
    <location>
        <begin position="16"/>
        <end position="76"/>
    </location>
</feature>
<proteinExistence type="predicted"/>
<evidence type="ECO:0000313" key="2">
    <source>
        <dbReference type="EMBL" id="KMT10855.1"/>
    </source>
</evidence>
<dbReference type="ExpressionAtlas" id="A0A0J8CAQ7">
    <property type="expression patterns" value="baseline and differential"/>
</dbReference>
<reference evidence="2 3" key="1">
    <citation type="journal article" date="2014" name="Nature">
        <title>The genome of the recently domesticated crop plant sugar beet (Beta vulgaris).</title>
        <authorList>
            <person name="Dohm J.C."/>
            <person name="Minoche A.E."/>
            <person name="Holtgrawe D."/>
            <person name="Capella-Gutierrez S."/>
            <person name="Zakrzewski F."/>
            <person name="Tafer H."/>
            <person name="Rupp O."/>
            <person name="Sorensen T.R."/>
            <person name="Stracke R."/>
            <person name="Reinhardt R."/>
            <person name="Goesmann A."/>
            <person name="Kraft T."/>
            <person name="Schulz B."/>
            <person name="Stadler P.F."/>
            <person name="Schmidt T."/>
            <person name="Gabaldon T."/>
            <person name="Lehrach H."/>
            <person name="Weisshaar B."/>
            <person name="Himmelbauer H."/>
        </authorList>
    </citation>
    <scope>NUCLEOTIDE SEQUENCE [LARGE SCALE GENOMIC DNA]</scope>
    <source>
        <tissue evidence="2">Taproot</tissue>
    </source>
</reference>
<protein>
    <submittedName>
        <fullName evidence="2">Uncharacterized protein</fullName>
    </submittedName>
</protein>
<feature type="region of interest" description="Disordered" evidence="1">
    <location>
        <begin position="338"/>
        <end position="381"/>
    </location>
</feature>